<dbReference type="GO" id="GO:0005829">
    <property type="term" value="C:cytosol"/>
    <property type="evidence" value="ECO:0007669"/>
    <property type="project" value="TreeGrafter"/>
</dbReference>
<name>A0A699SHJ6_TANCI</name>
<evidence type="ECO:0000256" key="4">
    <source>
        <dbReference type="ARBA" id="ARBA00012288"/>
    </source>
</evidence>
<keyword evidence="7" id="KW-0456">Lyase</keyword>
<feature type="domain" description="Uroporphyrinogen decarboxylase (URO-D)" evidence="10">
    <location>
        <begin position="92"/>
        <end position="108"/>
    </location>
</feature>
<dbReference type="PANTHER" id="PTHR21091:SF169">
    <property type="entry name" value="UROPORPHYRINOGEN DECARBOXYLASE"/>
    <property type="match status" value="1"/>
</dbReference>
<feature type="non-terminal residue" evidence="11">
    <location>
        <position position="237"/>
    </location>
</feature>
<evidence type="ECO:0000256" key="3">
    <source>
        <dbReference type="ARBA" id="ARBA00009935"/>
    </source>
</evidence>
<evidence type="ECO:0000313" key="11">
    <source>
        <dbReference type="EMBL" id="GFC97156.1"/>
    </source>
</evidence>
<organism evidence="11">
    <name type="scientific">Tanacetum cinerariifolium</name>
    <name type="common">Dalmatian daisy</name>
    <name type="synonym">Chrysanthemum cinerariifolium</name>
    <dbReference type="NCBI Taxonomy" id="118510"/>
    <lineage>
        <taxon>Eukaryota</taxon>
        <taxon>Viridiplantae</taxon>
        <taxon>Streptophyta</taxon>
        <taxon>Embryophyta</taxon>
        <taxon>Tracheophyta</taxon>
        <taxon>Spermatophyta</taxon>
        <taxon>Magnoliopsida</taxon>
        <taxon>eudicotyledons</taxon>
        <taxon>Gunneridae</taxon>
        <taxon>Pentapetalae</taxon>
        <taxon>asterids</taxon>
        <taxon>campanulids</taxon>
        <taxon>Asterales</taxon>
        <taxon>Asteraceae</taxon>
        <taxon>Asteroideae</taxon>
        <taxon>Anthemideae</taxon>
        <taxon>Anthemidinae</taxon>
        <taxon>Tanacetum</taxon>
    </lineage>
</organism>
<dbReference type="GO" id="GO:0015995">
    <property type="term" value="P:chlorophyll biosynthetic process"/>
    <property type="evidence" value="ECO:0007669"/>
    <property type="project" value="UniProtKB-KW"/>
</dbReference>
<evidence type="ECO:0000256" key="2">
    <source>
        <dbReference type="ARBA" id="ARBA00004804"/>
    </source>
</evidence>
<evidence type="ECO:0000256" key="7">
    <source>
        <dbReference type="ARBA" id="ARBA00023239"/>
    </source>
</evidence>
<dbReference type="EC" id="4.1.1.37" evidence="4"/>
<evidence type="ECO:0000256" key="8">
    <source>
        <dbReference type="ARBA" id="ARBA00023244"/>
    </source>
</evidence>
<dbReference type="AlphaFoldDB" id="A0A699SHJ6"/>
<dbReference type="GO" id="GO:0004853">
    <property type="term" value="F:uroporphyrinogen decarboxylase activity"/>
    <property type="evidence" value="ECO:0007669"/>
    <property type="project" value="UniProtKB-EC"/>
</dbReference>
<keyword evidence="5" id="KW-0210">Decarboxylase</keyword>
<comment type="function">
    <text evidence="1">Catalyzes the decarboxylation of four acetate groups of uroporphyrinogen-III to yield coproporphyrinogen-III.</text>
</comment>
<dbReference type="EMBL" id="BKCJ011164386">
    <property type="protein sequence ID" value="GFC97156.1"/>
    <property type="molecule type" value="Genomic_DNA"/>
</dbReference>
<comment type="pathway">
    <text evidence="2">Porphyrin-containing compound metabolism; protoporphyrin-IX biosynthesis; coproporphyrinogen-III from 5-aminolevulinate: step 4/4.</text>
</comment>
<reference evidence="11" key="1">
    <citation type="journal article" date="2019" name="Sci. Rep.">
        <title>Draft genome of Tanacetum cinerariifolium, the natural source of mosquito coil.</title>
        <authorList>
            <person name="Yamashiro T."/>
            <person name="Shiraishi A."/>
            <person name="Satake H."/>
            <person name="Nakayama K."/>
        </authorList>
    </citation>
    <scope>NUCLEOTIDE SEQUENCE</scope>
</reference>
<protein>
    <recommendedName>
        <fullName evidence="4">uroporphyrinogen decarboxylase</fullName>
        <ecNumber evidence="4">4.1.1.37</ecNumber>
    </recommendedName>
</protein>
<sequence length="237" mass="25680">MNPAFACEVTLQPLERYPLDAAILFSDILTVPDAMGLGLYFETGEGPRFRKTVSTLADIEALPIPDAQKDLGYVMDAVSTIRRELNGRVPLIGFSGSPWTLATYMVEGGSSKDFRKSKAMLYDNPQAMHLLLDKLAQSVTAYLNGQILAGAQAVQIFDSWGGSLSAAAYQEFSLAYMRKIVSGLIREHDGRKVPVILFTKGGGLWLESIADAGADALGLDWTCDIGEARRRVGSKVA</sequence>
<gene>
    <name evidence="11" type="ORF">Tci_869126</name>
</gene>
<evidence type="ECO:0000256" key="9">
    <source>
        <dbReference type="ARBA" id="ARBA00048033"/>
    </source>
</evidence>
<dbReference type="PANTHER" id="PTHR21091">
    <property type="entry name" value="METHYLTETRAHYDROFOLATE:HOMOCYSTEINE METHYLTRANSFERASE RELATED"/>
    <property type="match status" value="1"/>
</dbReference>
<proteinExistence type="inferred from homology"/>
<dbReference type="Gene3D" id="3.20.20.210">
    <property type="match status" value="1"/>
</dbReference>
<comment type="caution">
    <text evidence="11">The sequence shown here is derived from an EMBL/GenBank/DDBJ whole genome shotgun (WGS) entry which is preliminary data.</text>
</comment>
<comment type="similarity">
    <text evidence="3">Belongs to the uroporphyrinogen decarboxylase family.</text>
</comment>
<dbReference type="Pfam" id="PF01208">
    <property type="entry name" value="URO-D"/>
    <property type="match status" value="1"/>
</dbReference>
<keyword evidence="8" id="KW-0627">Porphyrin biosynthesis</keyword>
<dbReference type="PROSITE" id="PS00907">
    <property type="entry name" value="UROD_2"/>
    <property type="match status" value="1"/>
</dbReference>
<comment type="catalytic activity">
    <reaction evidence="9">
        <text>uroporphyrinogen III + 4 H(+) = coproporphyrinogen III + 4 CO2</text>
        <dbReference type="Rhea" id="RHEA:19865"/>
        <dbReference type="ChEBI" id="CHEBI:15378"/>
        <dbReference type="ChEBI" id="CHEBI:16526"/>
        <dbReference type="ChEBI" id="CHEBI:57308"/>
        <dbReference type="ChEBI" id="CHEBI:57309"/>
        <dbReference type="EC" id="4.1.1.37"/>
    </reaction>
</comment>
<dbReference type="UniPathway" id="UPA00251">
    <property type="reaction ID" value="UER00321"/>
</dbReference>
<dbReference type="InterPro" id="IPR038071">
    <property type="entry name" value="UROD/MetE-like_sf"/>
</dbReference>
<keyword evidence="6" id="KW-0149">Chlorophyll biosynthesis</keyword>
<dbReference type="CDD" id="cd00717">
    <property type="entry name" value="URO-D"/>
    <property type="match status" value="1"/>
</dbReference>
<dbReference type="SUPFAM" id="SSF51726">
    <property type="entry name" value="UROD/MetE-like"/>
    <property type="match status" value="1"/>
</dbReference>
<dbReference type="InterPro" id="IPR000257">
    <property type="entry name" value="Uroporphyrinogen_deCOase"/>
</dbReference>
<evidence type="ECO:0000256" key="6">
    <source>
        <dbReference type="ARBA" id="ARBA00023171"/>
    </source>
</evidence>
<evidence type="ECO:0000256" key="1">
    <source>
        <dbReference type="ARBA" id="ARBA00002448"/>
    </source>
</evidence>
<evidence type="ECO:0000256" key="5">
    <source>
        <dbReference type="ARBA" id="ARBA00022793"/>
    </source>
</evidence>
<dbReference type="InterPro" id="IPR006361">
    <property type="entry name" value="Uroporphyrinogen_deCO2ase_HemE"/>
</dbReference>
<evidence type="ECO:0000259" key="10">
    <source>
        <dbReference type="PROSITE" id="PS00907"/>
    </source>
</evidence>
<dbReference type="GO" id="GO:0019353">
    <property type="term" value="P:protoporphyrinogen IX biosynthetic process from glutamate"/>
    <property type="evidence" value="ECO:0007669"/>
    <property type="project" value="TreeGrafter"/>
</dbReference>
<accession>A0A699SHJ6</accession>